<organism evidence="1">
    <name type="scientific">hydrothermal vent metagenome</name>
    <dbReference type="NCBI Taxonomy" id="652676"/>
    <lineage>
        <taxon>unclassified sequences</taxon>
        <taxon>metagenomes</taxon>
        <taxon>ecological metagenomes</taxon>
    </lineage>
</organism>
<reference evidence="1" key="1">
    <citation type="submission" date="2018-06" db="EMBL/GenBank/DDBJ databases">
        <authorList>
            <person name="Zhirakovskaya E."/>
        </authorList>
    </citation>
    <scope>NUCLEOTIDE SEQUENCE</scope>
</reference>
<accession>A0A3B0SED9</accession>
<dbReference type="InterPro" id="IPR041881">
    <property type="entry name" value="PqqD_sf"/>
</dbReference>
<dbReference type="Pfam" id="PF05402">
    <property type="entry name" value="PqqD"/>
    <property type="match status" value="1"/>
</dbReference>
<protein>
    <recommendedName>
        <fullName evidence="2">PqqD family protein</fullName>
    </recommendedName>
</protein>
<name>A0A3B0SED9_9ZZZZ</name>
<sequence>MKIARNPDIVFEMFDDQAVIVGDSDEELLTLNPVATLIWTNIEEPTAIEALEGKLFDLFEGVTREQWAADLRVFVEQLKTEGLVVEA</sequence>
<evidence type="ECO:0008006" key="2">
    <source>
        <dbReference type="Google" id="ProtNLM"/>
    </source>
</evidence>
<dbReference type="InterPro" id="IPR008792">
    <property type="entry name" value="PQQD"/>
</dbReference>
<dbReference type="AlphaFoldDB" id="A0A3B0SED9"/>
<gene>
    <name evidence="1" type="ORF">MNBD_ACTINO02-1220</name>
</gene>
<proteinExistence type="predicted"/>
<dbReference type="Gene3D" id="1.10.10.1150">
    <property type="entry name" value="Coenzyme PQQ synthesis protein D (PqqD)"/>
    <property type="match status" value="1"/>
</dbReference>
<dbReference type="EMBL" id="UOEK01000293">
    <property type="protein sequence ID" value="VAW04611.1"/>
    <property type="molecule type" value="Genomic_DNA"/>
</dbReference>
<evidence type="ECO:0000313" key="1">
    <source>
        <dbReference type="EMBL" id="VAW04611.1"/>
    </source>
</evidence>